<comment type="caution">
    <text evidence="2">The sequence shown here is derived from an EMBL/GenBank/DDBJ whole genome shotgun (WGS) entry which is preliminary data.</text>
</comment>
<evidence type="ECO:0000313" key="3">
    <source>
        <dbReference type="Proteomes" id="UP001595379"/>
    </source>
</evidence>
<protein>
    <recommendedName>
        <fullName evidence="4">DUF4386 domain-containing protein</fullName>
    </recommendedName>
</protein>
<evidence type="ECO:0000256" key="1">
    <source>
        <dbReference type="SAM" id="Phobius"/>
    </source>
</evidence>
<evidence type="ECO:0000313" key="2">
    <source>
        <dbReference type="EMBL" id="MFC2924503.1"/>
    </source>
</evidence>
<evidence type="ECO:0008006" key="4">
    <source>
        <dbReference type="Google" id="ProtNLM"/>
    </source>
</evidence>
<feature type="transmembrane region" description="Helical" evidence="1">
    <location>
        <begin position="51"/>
        <end position="79"/>
    </location>
</feature>
<keyword evidence="1" id="KW-0472">Membrane</keyword>
<dbReference type="Proteomes" id="UP001595379">
    <property type="component" value="Unassembled WGS sequence"/>
</dbReference>
<keyword evidence="1" id="KW-1133">Transmembrane helix</keyword>
<feature type="transmembrane region" description="Helical" evidence="1">
    <location>
        <begin position="203"/>
        <end position="222"/>
    </location>
</feature>
<organism evidence="2 3">
    <name type="scientific">Hyphobacterium vulgare</name>
    <dbReference type="NCBI Taxonomy" id="1736751"/>
    <lineage>
        <taxon>Bacteria</taxon>
        <taxon>Pseudomonadati</taxon>
        <taxon>Pseudomonadota</taxon>
        <taxon>Alphaproteobacteria</taxon>
        <taxon>Maricaulales</taxon>
        <taxon>Maricaulaceae</taxon>
        <taxon>Hyphobacterium</taxon>
    </lineage>
</organism>
<feature type="transmembrane region" description="Helical" evidence="1">
    <location>
        <begin position="135"/>
        <end position="160"/>
    </location>
</feature>
<feature type="transmembrane region" description="Helical" evidence="1">
    <location>
        <begin position="172"/>
        <end position="197"/>
    </location>
</feature>
<proteinExistence type="predicted"/>
<accession>A0ABV6ZSW7</accession>
<keyword evidence="3" id="KW-1185">Reference proteome</keyword>
<dbReference type="RefSeq" id="WP_343163781.1">
    <property type="nucleotide sequence ID" value="NZ_JBHRSV010000001.1"/>
</dbReference>
<keyword evidence="1" id="KW-0812">Transmembrane</keyword>
<reference evidence="3" key="1">
    <citation type="journal article" date="2019" name="Int. J. Syst. Evol. Microbiol.">
        <title>The Global Catalogue of Microorganisms (GCM) 10K type strain sequencing project: providing services to taxonomists for standard genome sequencing and annotation.</title>
        <authorList>
            <consortium name="The Broad Institute Genomics Platform"/>
            <consortium name="The Broad Institute Genome Sequencing Center for Infectious Disease"/>
            <person name="Wu L."/>
            <person name="Ma J."/>
        </authorList>
    </citation>
    <scope>NUCLEOTIDE SEQUENCE [LARGE SCALE GENOMIC DNA]</scope>
    <source>
        <strain evidence="3">KCTC 52487</strain>
    </source>
</reference>
<name>A0ABV6ZSW7_9PROT</name>
<feature type="transmembrane region" description="Helical" evidence="1">
    <location>
        <begin position="91"/>
        <end position="115"/>
    </location>
</feature>
<sequence length="233" mass="25065">MRTILTYVLAALAFGFGWYFTQNAAVALTARSYSYDWSAVSHSEGVIYSNLFAWSGSTWVMATAVIIGLVFAAIAWFAARRDRQENSGYSIKTVVIAALAASVPLAVVVGSRLYASTTLFDFTPNILAGGIYEAMIASIGNFLLIALAYGVTGWFGVTVLRRYWPKIDSENLVGAGIATGLAARIICSVAFVATGLIELSKVGVFIVLGLIEGAIWGTVFWLREPRRAEVQPA</sequence>
<gene>
    <name evidence="2" type="ORF">ACFOOR_00120</name>
</gene>
<dbReference type="EMBL" id="JBHRSV010000001">
    <property type="protein sequence ID" value="MFC2924503.1"/>
    <property type="molecule type" value="Genomic_DNA"/>
</dbReference>